<organism evidence="2 3">
    <name type="scientific">Streptomyces asiaticus subsp. ignotus</name>
    <dbReference type="NCBI Taxonomy" id="3098222"/>
    <lineage>
        <taxon>Bacteria</taxon>
        <taxon>Bacillati</taxon>
        <taxon>Actinomycetota</taxon>
        <taxon>Actinomycetes</taxon>
        <taxon>Kitasatosporales</taxon>
        <taxon>Streptomycetaceae</taxon>
        <taxon>Streptomyces</taxon>
        <taxon>Streptomyces violaceusniger group</taxon>
    </lineage>
</organism>
<dbReference type="PANTHER" id="PTHR43802:SF1">
    <property type="entry name" value="IP11341P-RELATED"/>
    <property type="match status" value="1"/>
</dbReference>
<keyword evidence="3" id="KW-1185">Reference proteome</keyword>
<evidence type="ECO:0000313" key="3">
    <source>
        <dbReference type="Proteomes" id="UP001354709"/>
    </source>
</evidence>
<protein>
    <submittedName>
        <fullName evidence="2">Enoyl-CoA hydratase-related protein</fullName>
    </submittedName>
</protein>
<sequence>MGSNRPAREPSDEVVLVHREHAIAVITLNRPHALNAVTLDMATSYARLLRTLDADPQVGAIVVTGAGRGFCAGADLGVLNQGAEAIRSFVPSEQDLPDLALRLTKPVIAAVNGPVAGIGFAYMLGSDIRYAARDARISTTFPRMGLVAEYGLSWLLPRLIGTPWALDLLLSGRTLDADEAARIGLVHHVTEPGEVLTAALAHAKDLVAHCAPSSLAAIKSQVYGDLDRTWKAALANTLRLMDNSFVGADFAEALDARSKNRPPVFRAPE</sequence>
<comment type="caution">
    <text evidence="2">The sequence shown here is derived from an EMBL/GenBank/DDBJ whole genome shotgun (WGS) entry which is preliminary data.</text>
</comment>
<accession>A0ABU7Q625</accession>
<dbReference type="CDD" id="cd06558">
    <property type="entry name" value="crotonase-like"/>
    <property type="match status" value="1"/>
</dbReference>
<dbReference type="InterPro" id="IPR029045">
    <property type="entry name" value="ClpP/crotonase-like_dom_sf"/>
</dbReference>
<dbReference type="SUPFAM" id="SSF52096">
    <property type="entry name" value="ClpP/crotonase"/>
    <property type="match status" value="1"/>
</dbReference>
<reference evidence="2 3" key="1">
    <citation type="submission" date="2023-11" db="EMBL/GenBank/DDBJ databases">
        <title>30 novel species of actinomycetes from the DSMZ collection.</title>
        <authorList>
            <person name="Nouioui I."/>
        </authorList>
    </citation>
    <scope>NUCLEOTIDE SEQUENCE [LARGE SCALE GENOMIC DNA]</scope>
    <source>
        <strain evidence="2 3">DSM 41524</strain>
    </source>
</reference>
<name>A0ABU7Q625_9ACTN</name>
<proteinExistence type="inferred from homology"/>
<dbReference type="Pfam" id="PF00378">
    <property type="entry name" value="ECH_1"/>
    <property type="match status" value="1"/>
</dbReference>
<gene>
    <name evidence="2" type="ORF">V2J94_29880</name>
</gene>
<dbReference type="Gene3D" id="3.90.226.10">
    <property type="entry name" value="2-enoyl-CoA Hydratase, Chain A, domain 1"/>
    <property type="match status" value="1"/>
</dbReference>
<evidence type="ECO:0000313" key="2">
    <source>
        <dbReference type="EMBL" id="MEE4596056.1"/>
    </source>
</evidence>
<dbReference type="Proteomes" id="UP001354709">
    <property type="component" value="Unassembled WGS sequence"/>
</dbReference>
<dbReference type="PANTHER" id="PTHR43802">
    <property type="entry name" value="ENOYL-COA HYDRATASE"/>
    <property type="match status" value="1"/>
</dbReference>
<comment type="similarity">
    <text evidence="1">Belongs to the enoyl-CoA hydratase/isomerase family.</text>
</comment>
<dbReference type="RefSeq" id="WP_330812512.1">
    <property type="nucleotide sequence ID" value="NZ_JAZBJO010000022.1"/>
</dbReference>
<evidence type="ECO:0000256" key="1">
    <source>
        <dbReference type="ARBA" id="ARBA00005254"/>
    </source>
</evidence>
<dbReference type="EMBL" id="JAZBJO010000022">
    <property type="protein sequence ID" value="MEE4596056.1"/>
    <property type="molecule type" value="Genomic_DNA"/>
</dbReference>
<dbReference type="InterPro" id="IPR001753">
    <property type="entry name" value="Enoyl-CoA_hydra/iso"/>
</dbReference>